<evidence type="ECO:0008006" key="5">
    <source>
        <dbReference type="Google" id="ProtNLM"/>
    </source>
</evidence>
<evidence type="ECO:0000313" key="4">
    <source>
        <dbReference type="Proteomes" id="UP000679950"/>
    </source>
</evidence>
<keyword evidence="4" id="KW-1185">Reference proteome</keyword>
<organism evidence="3 4">
    <name type="scientific">Lederbergia ruris</name>
    <dbReference type="NCBI Taxonomy" id="217495"/>
    <lineage>
        <taxon>Bacteria</taxon>
        <taxon>Bacillati</taxon>
        <taxon>Bacillota</taxon>
        <taxon>Bacilli</taxon>
        <taxon>Bacillales</taxon>
        <taxon>Bacillaceae</taxon>
        <taxon>Lederbergia</taxon>
    </lineage>
</organism>
<protein>
    <recommendedName>
        <fullName evidence="5">Lipoprotein</fullName>
    </recommendedName>
</protein>
<comment type="caution">
    <text evidence="3">The sequence shown here is derived from an EMBL/GenBank/DDBJ whole genome shotgun (WGS) entry which is preliminary data.</text>
</comment>
<feature type="compositionally biased region" description="Acidic residues" evidence="1">
    <location>
        <begin position="39"/>
        <end position="51"/>
    </location>
</feature>
<evidence type="ECO:0000256" key="2">
    <source>
        <dbReference type="SAM" id="SignalP"/>
    </source>
</evidence>
<reference evidence="3 4" key="1">
    <citation type="submission" date="2021-03" db="EMBL/GenBank/DDBJ databases">
        <title>Antimicrobial resistance genes in bacteria isolated from Japanese honey, and their potential for conferring macrolide and lincosamide resistance in the American foulbrood pathogen Paenibacillus larvae.</title>
        <authorList>
            <person name="Okamoto M."/>
            <person name="Kumagai M."/>
            <person name="Kanamori H."/>
            <person name="Takamatsu D."/>
        </authorList>
    </citation>
    <scope>NUCLEOTIDE SEQUENCE [LARGE SCALE GENOMIC DNA]</scope>
    <source>
        <strain evidence="3 4">J8TS2</strain>
    </source>
</reference>
<feature type="region of interest" description="Disordered" evidence="1">
    <location>
        <begin position="24"/>
        <end position="63"/>
    </location>
</feature>
<keyword evidence="2" id="KW-0732">Signal</keyword>
<feature type="chain" id="PRO_5045122735" description="Lipoprotein" evidence="2">
    <location>
        <begin position="20"/>
        <end position="331"/>
    </location>
</feature>
<feature type="compositionally biased region" description="Basic and acidic residues" evidence="1">
    <location>
        <begin position="24"/>
        <end position="38"/>
    </location>
</feature>
<name>A0ABQ4KP21_9BACI</name>
<feature type="signal peptide" evidence="2">
    <location>
        <begin position="1"/>
        <end position="19"/>
    </location>
</feature>
<dbReference type="PROSITE" id="PS51257">
    <property type="entry name" value="PROKAR_LIPOPROTEIN"/>
    <property type="match status" value="1"/>
</dbReference>
<dbReference type="InterPro" id="IPR046208">
    <property type="entry name" value="DUF6241"/>
</dbReference>
<dbReference type="Pfam" id="PF19754">
    <property type="entry name" value="DUF6241"/>
    <property type="match status" value="1"/>
</dbReference>
<dbReference type="Proteomes" id="UP000679950">
    <property type="component" value="Unassembled WGS sequence"/>
</dbReference>
<gene>
    <name evidence="3" type="ORF">J8TS2_39990</name>
</gene>
<accession>A0ABQ4KP21</accession>
<dbReference type="EMBL" id="BORB01000055">
    <property type="protein sequence ID" value="GIN59680.1"/>
    <property type="molecule type" value="Genomic_DNA"/>
</dbReference>
<sequence length="331" mass="38194">MKSLSYLLASVFIIGLLGACDSEKSNVQDKVDDPKTVENEEDVNEEPEEAKEEVNVELTDSDREKAKEKIGEIDNKSEVSSLMIDMALQKVNIGGSTDGIPKVIDESVRRIPMESPYIEYFMDIVSSIDMDPEVHNDHLSILKKWQENNFGEVDQDVRTLIRYLNEGKARGPEVEKKTQVEEKEYINKFIQKEEADVELTDSDREKAKEKIGKIDNDIVFGQLLVDMGLQKVNIDGKKDGIPQITDESFRRIPMESPYIEYFMDKISSIDMDTKVHNDYLSILKKWQENNFDEVDRDVFTIIKSFNEGRGPKVVKKTQEEEKEYIDKYLKE</sequence>
<dbReference type="RefSeq" id="WP_212967404.1">
    <property type="nucleotide sequence ID" value="NZ_BORB01000055.1"/>
</dbReference>
<proteinExistence type="predicted"/>
<evidence type="ECO:0000313" key="3">
    <source>
        <dbReference type="EMBL" id="GIN59680.1"/>
    </source>
</evidence>
<evidence type="ECO:0000256" key="1">
    <source>
        <dbReference type="SAM" id="MobiDB-lite"/>
    </source>
</evidence>